<keyword evidence="3" id="KW-1185">Reference proteome</keyword>
<evidence type="ECO:0000313" key="2">
    <source>
        <dbReference type="EMBL" id="CUS27804.1"/>
    </source>
</evidence>
<gene>
    <name evidence="2" type="primary">PM105_22</name>
</gene>
<feature type="region of interest" description="Disordered" evidence="1">
    <location>
        <begin position="193"/>
        <end position="215"/>
    </location>
</feature>
<dbReference type="Proteomes" id="UP000204666">
    <property type="component" value="Genome"/>
</dbReference>
<dbReference type="EMBL" id="LN898172">
    <property type="protein sequence ID" value="CUS27804.1"/>
    <property type="molecule type" value="Genomic_DNA"/>
</dbReference>
<sequence length="299" mass="32939">MSRHEDLLLQLIQRDPDKIRSILGLPAPKPDLSWYEGAEVWIEAGHRSDRGAELRIAFGGPLPHGYADFWIPFSGPDGNALGWLRFSYITTVREKSLFTASEWRSAGEPAPAEESRLDLPMDPLPGGFAPVSNKGASDGADQHSVAHRASKGIDEHLLVAMADPNVIAAIMQAARAKRFAKLAPLTTQEWATETERMKAQLSPPAQALEPEEPAKPGPLQHIGFSGPQRVLLDQLAQYWLRIAAVSKREAEANPNPDRKRGLEMRYMAHYNCAAELQNLLQTGELPGHLGFQVLAQKPE</sequence>
<evidence type="ECO:0000313" key="3">
    <source>
        <dbReference type="Proteomes" id="UP000204666"/>
    </source>
</evidence>
<name>A0A0S4L2W3_9CAUD</name>
<dbReference type="GeneID" id="26517324"/>
<reference evidence="2 3" key="1">
    <citation type="journal article" date="2016" name="Genome Announc.">
        <title>Complete Genome Sequence of PM105, a New Pseudomonas aeruginosa B3-Like Transposable Phage.</title>
        <authorList>
            <person name="Pourcel C."/>
            <person name="Midoux C."/>
            <person name="Bourkaltseva M."/>
            <person name="Pleteneva E."/>
            <person name="Krylov V."/>
        </authorList>
    </citation>
    <scope>NUCLEOTIDE SEQUENCE [LARGE SCALE GENOMIC DNA]</scope>
</reference>
<accession>A0A0S4L2W3</accession>
<dbReference type="RefSeq" id="YP_009188533.1">
    <property type="nucleotide sequence ID" value="NC_028667.1"/>
</dbReference>
<proteinExistence type="predicted"/>
<dbReference type="OrthoDB" id="30794at10239"/>
<dbReference type="KEGG" id="vg:26517324"/>
<evidence type="ECO:0000256" key="1">
    <source>
        <dbReference type="SAM" id="MobiDB-lite"/>
    </source>
</evidence>
<protein>
    <submittedName>
        <fullName evidence="2">Uncharacterized protein</fullName>
    </submittedName>
</protein>
<organism evidence="2 3">
    <name type="scientific">Pseudomonas phage vB_PaeS_PM105</name>
    <dbReference type="NCBI Taxonomy" id="1743016"/>
    <lineage>
        <taxon>Viruses</taxon>
        <taxon>Duplodnaviria</taxon>
        <taxon>Heunggongvirae</taxon>
        <taxon>Uroviricota</taxon>
        <taxon>Caudoviricetes</taxon>
        <taxon>Guarnerosvirinae</taxon>
        <taxon>Mechnikovvirus</taxon>
        <taxon>Mechnikovvirus PM105</taxon>
        <taxon>Beetrevirus PM105</taxon>
    </lineage>
</organism>